<evidence type="ECO:0000313" key="7">
    <source>
        <dbReference type="Proteomes" id="UP000218327"/>
    </source>
</evidence>
<dbReference type="GO" id="GO:0005524">
    <property type="term" value="F:ATP binding"/>
    <property type="evidence" value="ECO:0007669"/>
    <property type="project" value="UniProtKB-KW"/>
</dbReference>
<evidence type="ECO:0000256" key="2">
    <source>
        <dbReference type="ARBA" id="ARBA00022448"/>
    </source>
</evidence>
<dbReference type="PANTHER" id="PTHR43335">
    <property type="entry name" value="ABC TRANSPORTER, ATP-BINDING PROTEIN"/>
    <property type="match status" value="1"/>
</dbReference>
<dbReference type="InterPro" id="IPR003439">
    <property type="entry name" value="ABC_transporter-like_ATP-bd"/>
</dbReference>
<evidence type="ECO:0000256" key="3">
    <source>
        <dbReference type="ARBA" id="ARBA00022741"/>
    </source>
</evidence>
<dbReference type="SMART" id="SM00382">
    <property type="entry name" value="AAA"/>
    <property type="match status" value="1"/>
</dbReference>
<dbReference type="InterPro" id="IPR027417">
    <property type="entry name" value="P-loop_NTPase"/>
</dbReference>
<dbReference type="PANTHER" id="PTHR43335:SF4">
    <property type="entry name" value="ABC TRANSPORTER, ATP-BINDING PROTEIN"/>
    <property type="match status" value="1"/>
</dbReference>
<organism evidence="6 7">
    <name type="scientific">SAR86 cluster bacterium</name>
    <dbReference type="NCBI Taxonomy" id="2030880"/>
    <lineage>
        <taxon>Bacteria</taxon>
        <taxon>Pseudomonadati</taxon>
        <taxon>Pseudomonadota</taxon>
        <taxon>Gammaproteobacteria</taxon>
        <taxon>SAR86 cluster</taxon>
    </lineage>
</organism>
<protein>
    <recommendedName>
        <fullName evidence="5">ABC transporter domain-containing protein</fullName>
    </recommendedName>
</protein>
<dbReference type="GO" id="GO:0016887">
    <property type="term" value="F:ATP hydrolysis activity"/>
    <property type="evidence" value="ECO:0007669"/>
    <property type="project" value="InterPro"/>
</dbReference>
<dbReference type="AlphaFoldDB" id="A0A2A5AXX9"/>
<proteinExistence type="inferred from homology"/>
<dbReference type="EMBL" id="NVVJ01000035">
    <property type="protein sequence ID" value="PCJ23706.1"/>
    <property type="molecule type" value="Genomic_DNA"/>
</dbReference>
<evidence type="ECO:0000256" key="4">
    <source>
        <dbReference type="ARBA" id="ARBA00022840"/>
    </source>
</evidence>
<dbReference type="InterPro" id="IPR003593">
    <property type="entry name" value="AAA+_ATPase"/>
</dbReference>
<comment type="caution">
    <text evidence="6">The sequence shown here is derived from an EMBL/GenBank/DDBJ whole genome shotgun (WGS) entry which is preliminary data.</text>
</comment>
<evidence type="ECO:0000256" key="1">
    <source>
        <dbReference type="ARBA" id="ARBA00005417"/>
    </source>
</evidence>
<evidence type="ECO:0000313" key="6">
    <source>
        <dbReference type="EMBL" id="PCJ23706.1"/>
    </source>
</evidence>
<evidence type="ECO:0000259" key="5">
    <source>
        <dbReference type="PROSITE" id="PS50893"/>
    </source>
</evidence>
<gene>
    <name evidence="6" type="ORF">COA96_11175</name>
</gene>
<keyword evidence="4" id="KW-0067">ATP-binding</keyword>
<sequence>MHALSIAGLNKSYGSFKVIDDLNLNIETGSIHGLVGLNGSGKTTTIECILGLQAFNAGDITVLGYAPENLHKAKGKLVAIFDSASLHPNLTVRQCLNQASLLCDKPIRSAAQVEKLLGVDRFSNFKIRHLSLGNKRRTSIAHALLGQPELIVLDEPFNGLDAEGVDDVLQLITTLNKEEGTAFLLSSHQLPYLEQICSHIAILNKGAIAVSDTVSSLLAQTATTVLLKTEQPEQAIELVKQTNNINFVKSDESGYLHIALDDMNSAALNQLMVESQIPVSEMILKKNSLASLFREITSEASV</sequence>
<dbReference type="Pfam" id="PF00005">
    <property type="entry name" value="ABC_tran"/>
    <property type="match status" value="1"/>
</dbReference>
<feature type="domain" description="ABC transporter" evidence="5">
    <location>
        <begin position="4"/>
        <end position="230"/>
    </location>
</feature>
<keyword evidence="2" id="KW-0813">Transport</keyword>
<dbReference type="Gene3D" id="3.40.50.300">
    <property type="entry name" value="P-loop containing nucleotide triphosphate hydrolases"/>
    <property type="match status" value="1"/>
</dbReference>
<accession>A0A2A5AXX9</accession>
<keyword evidence="3" id="KW-0547">Nucleotide-binding</keyword>
<dbReference type="Proteomes" id="UP000218327">
    <property type="component" value="Unassembled WGS sequence"/>
</dbReference>
<comment type="similarity">
    <text evidence="1">Belongs to the ABC transporter superfamily.</text>
</comment>
<name>A0A2A5AXX9_9GAMM</name>
<dbReference type="PROSITE" id="PS50893">
    <property type="entry name" value="ABC_TRANSPORTER_2"/>
    <property type="match status" value="1"/>
</dbReference>
<reference evidence="7" key="1">
    <citation type="submission" date="2017-08" db="EMBL/GenBank/DDBJ databases">
        <title>A dynamic microbial community with high functional redundancy inhabits the cold, oxic subseafloor aquifer.</title>
        <authorList>
            <person name="Tully B.J."/>
            <person name="Wheat C.G."/>
            <person name="Glazer B.T."/>
            <person name="Huber J.A."/>
        </authorList>
    </citation>
    <scope>NUCLEOTIDE SEQUENCE [LARGE SCALE GENOMIC DNA]</scope>
</reference>
<dbReference type="SUPFAM" id="SSF52540">
    <property type="entry name" value="P-loop containing nucleoside triphosphate hydrolases"/>
    <property type="match status" value="1"/>
</dbReference>